<dbReference type="EMBL" id="CAWYQH010000098">
    <property type="protein sequence ID" value="CAK8685065.1"/>
    <property type="molecule type" value="Genomic_DNA"/>
</dbReference>
<dbReference type="PANTHER" id="PTHR11949:SF53">
    <property type="entry name" value="IRF TRYPTOPHAN PENTAD REPEAT DOMAIN-CONTAINING PROTEIN"/>
    <property type="match status" value="1"/>
</dbReference>
<gene>
    <name evidence="3" type="ORF">CVLEPA_LOCUS16223</name>
</gene>
<dbReference type="SUPFAM" id="SSF46785">
    <property type="entry name" value="Winged helix' DNA-binding domain"/>
    <property type="match status" value="1"/>
</dbReference>
<dbReference type="InterPro" id="IPR019471">
    <property type="entry name" value="Interferon_reg_factor-3"/>
</dbReference>
<evidence type="ECO:0000313" key="4">
    <source>
        <dbReference type="Proteomes" id="UP001642483"/>
    </source>
</evidence>
<dbReference type="SMART" id="SM01243">
    <property type="entry name" value="IRF-3"/>
    <property type="match status" value="1"/>
</dbReference>
<dbReference type="Pfam" id="PF00605">
    <property type="entry name" value="IRF"/>
    <property type="match status" value="1"/>
</dbReference>
<sequence>MSDKESTSDKFRDRESPLHLQFCPWLIAQISSGEYPGLEWINEEEKRVFKIPWTKVNYPMWEEHHQIFKAWAIHRGKPIADTGEMEQSFSQIKSNFRTILRKCVEIEEVHDAHQLGLQTGNYKVYRILSEEESSVKRKAQQKIRKAYKSSRGDSRSSHGTNTANQKFIVGNPIVKLTRIQASSRKMPDVFTAVEPKMAENTRTQSTQTSTEDFPKPNVQFLLEPAAFEEAVGPETKAVMATDDISSSLHDCVNTQFEICTQVEPMDFALENALNENEEKLEPTNNEIVKEVSMDVDQEKTVSGPLDGFQLLLEAAQLADAPSKVSRSKVALISRDVQTTATQPIPPSIVDVLVELKIPPEELFTYEMHVRYETRHVMSDVVLNDMSYGYRIHYGNHKDQRELIQCYEPGKPDLVADFDCTPITLPESKVPPGNSLYTVLKNLDAGFIVKSDNSYTLRAKRLCMSRMYAFTKYGDVNADTDALLMPRDREIVLFSYKTFLQEWHQFLIEGSPRPNHEINLAFGKKPKHRHSRVFVSVRLVPKAAETMLQKISYIDNKSSSCDAQESTLDNILRLFNNDFV</sequence>
<name>A0ABP0G4L2_CLALP</name>
<organism evidence="3 4">
    <name type="scientific">Clavelina lepadiformis</name>
    <name type="common">Light-bulb sea squirt</name>
    <name type="synonym">Ascidia lepadiformis</name>
    <dbReference type="NCBI Taxonomy" id="159417"/>
    <lineage>
        <taxon>Eukaryota</taxon>
        <taxon>Metazoa</taxon>
        <taxon>Chordata</taxon>
        <taxon>Tunicata</taxon>
        <taxon>Ascidiacea</taxon>
        <taxon>Aplousobranchia</taxon>
        <taxon>Clavelinidae</taxon>
        <taxon>Clavelina</taxon>
    </lineage>
</organism>
<dbReference type="InterPro" id="IPR036390">
    <property type="entry name" value="WH_DNA-bd_sf"/>
</dbReference>
<evidence type="ECO:0000313" key="3">
    <source>
        <dbReference type="EMBL" id="CAK8685065.1"/>
    </source>
</evidence>
<reference evidence="3 4" key="1">
    <citation type="submission" date="2024-02" db="EMBL/GenBank/DDBJ databases">
        <authorList>
            <person name="Daric V."/>
            <person name="Darras S."/>
        </authorList>
    </citation>
    <scope>NUCLEOTIDE SEQUENCE [LARGE SCALE GENOMIC DNA]</scope>
</reference>
<dbReference type="InterPro" id="IPR001346">
    <property type="entry name" value="Interferon_reg_fact_DNA-bd_dom"/>
</dbReference>
<dbReference type="PRINTS" id="PR00267">
    <property type="entry name" value="INTFRNREGFCT"/>
</dbReference>
<comment type="caution">
    <text evidence="3">The sequence shown here is derived from an EMBL/GenBank/DDBJ whole genome shotgun (WGS) entry which is preliminary data.</text>
</comment>
<dbReference type="InterPro" id="IPR017855">
    <property type="entry name" value="SMAD-like_dom_sf"/>
</dbReference>
<dbReference type="Proteomes" id="UP001642483">
    <property type="component" value="Unassembled WGS sequence"/>
</dbReference>
<dbReference type="Gene3D" id="2.60.200.10">
    <property type="match status" value="1"/>
</dbReference>
<proteinExistence type="predicted"/>
<dbReference type="Pfam" id="PF10401">
    <property type="entry name" value="IRF-3"/>
    <property type="match status" value="1"/>
</dbReference>
<dbReference type="PANTHER" id="PTHR11949">
    <property type="entry name" value="INTERFERON REGULATORY FACTOR"/>
    <property type="match status" value="1"/>
</dbReference>
<feature type="domain" description="IRF tryptophan pentad repeat" evidence="2">
    <location>
        <begin position="19"/>
        <end position="129"/>
    </location>
</feature>
<accession>A0ABP0G4L2</accession>
<dbReference type="Gene3D" id="1.10.10.10">
    <property type="entry name" value="Winged helix-like DNA-binding domain superfamily/Winged helix DNA-binding domain"/>
    <property type="match status" value="1"/>
</dbReference>
<feature type="region of interest" description="Disordered" evidence="1">
    <location>
        <begin position="143"/>
        <end position="164"/>
    </location>
</feature>
<dbReference type="SMART" id="SM00348">
    <property type="entry name" value="IRF"/>
    <property type="match status" value="1"/>
</dbReference>
<dbReference type="InterPro" id="IPR008984">
    <property type="entry name" value="SMAD_FHA_dom_sf"/>
</dbReference>
<evidence type="ECO:0000259" key="2">
    <source>
        <dbReference type="PROSITE" id="PS51507"/>
    </source>
</evidence>
<dbReference type="SUPFAM" id="SSF49879">
    <property type="entry name" value="SMAD/FHA domain"/>
    <property type="match status" value="1"/>
</dbReference>
<dbReference type="PROSITE" id="PS51507">
    <property type="entry name" value="IRF_2"/>
    <property type="match status" value="1"/>
</dbReference>
<protein>
    <recommendedName>
        <fullName evidence="2">IRF tryptophan pentad repeat domain-containing protein</fullName>
    </recommendedName>
</protein>
<keyword evidence="4" id="KW-1185">Reference proteome</keyword>
<evidence type="ECO:0000256" key="1">
    <source>
        <dbReference type="SAM" id="MobiDB-lite"/>
    </source>
</evidence>
<dbReference type="InterPro" id="IPR036388">
    <property type="entry name" value="WH-like_DNA-bd_sf"/>
</dbReference>